<protein>
    <submittedName>
        <fullName evidence="1">Uncharacterized protein</fullName>
    </submittedName>
</protein>
<dbReference type="EMBL" id="JAIWYP010000002">
    <property type="protein sequence ID" value="KAH3866203.1"/>
    <property type="molecule type" value="Genomic_DNA"/>
</dbReference>
<comment type="caution">
    <text evidence="1">The sequence shown here is derived from an EMBL/GenBank/DDBJ whole genome shotgun (WGS) entry which is preliminary data.</text>
</comment>
<dbReference type="AlphaFoldDB" id="A0A9D4RG30"/>
<gene>
    <name evidence="1" type="ORF">DPMN_029260</name>
</gene>
<accession>A0A9D4RG30</accession>
<proteinExistence type="predicted"/>
<organism evidence="1 2">
    <name type="scientific">Dreissena polymorpha</name>
    <name type="common">Zebra mussel</name>
    <name type="synonym">Mytilus polymorpha</name>
    <dbReference type="NCBI Taxonomy" id="45954"/>
    <lineage>
        <taxon>Eukaryota</taxon>
        <taxon>Metazoa</taxon>
        <taxon>Spiralia</taxon>
        <taxon>Lophotrochozoa</taxon>
        <taxon>Mollusca</taxon>
        <taxon>Bivalvia</taxon>
        <taxon>Autobranchia</taxon>
        <taxon>Heteroconchia</taxon>
        <taxon>Euheterodonta</taxon>
        <taxon>Imparidentia</taxon>
        <taxon>Neoheterodontei</taxon>
        <taxon>Myida</taxon>
        <taxon>Dreissenoidea</taxon>
        <taxon>Dreissenidae</taxon>
        <taxon>Dreissena</taxon>
    </lineage>
</organism>
<dbReference type="Proteomes" id="UP000828390">
    <property type="component" value="Unassembled WGS sequence"/>
</dbReference>
<sequence length="161" mass="18559">MAQADVAHNSTAGSTLADDFHHVDRAESVVLPENHSKSSQFQLDEAKTLNSSTADWTRADTMDLTIRPGSEHALTRVHQRNFREVHERLFYIRDNYEVNEMMKMQQMRTCSHITGLGPDTTQDQIHDEEKYRHTDRPTDRQTDRQFNLFATLEAEIIANSS</sequence>
<name>A0A9D4RG30_DREPO</name>
<reference evidence="1" key="2">
    <citation type="submission" date="2020-11" db="EMBL/GenBank/DDBJ databases">
        <authorList>
            <person name="McCartney M.A."/>
            <person name="Auch B."/>
            <person name="Kono T."/>
            <person name="Mallez S."/>
            <person name="Becker A."/>
            <person name="Gohl D.M."/>
            <person name="Silverstein K.A.T."/>
            <person name="Koren S."/>
            <person name="Bechman K.B."/>
            <person name="Herman A."/>
            <person name="Abrahante J.E."/>
            <person name="Garbe J."/>
        </authorList>
    </citation>
    <scope>NUCLEOTIDE SEQUENCE</scope>
    <source>
        <strain evidence="1">Duluth1</strain>
        <tissue evidence="1">Whole animal</tissue>
    </source>
</reference>
<reference evidence="1" key="1">
    <citation type="journal article" date="2019" name="bioRxiv">
        <title>The Genome of the Zebra Mussel, Dreissena polymorpha: A Resource for Invasive Species Research.</title>
        <authorList>
            <person name="McCartney M.A."/>
            <person name="Auch B."/>
            <person name="Kono T."/>
            <person name="Mallez S."/>
            <person name="Zhang Y."/>
            <person name="Obille A."/>
            <person name="Becker A."/>
            <person name="Abrahante J.E."/>
            <person name="Garbe J."/>
            <person name="Badalamenti J.P."/>
            <person name="Herman A."/>
            <person name="Mangelson H."/>
            <person name="Liachko I."/>
            <person name="Sullivan S."/>
            <person name="Sone E.D."/>
            <person name="Koren S."/>
            <person name="Silverstein K.A.T."/>
            <person name="Beckman K.B."/>
            <person name="Gohl D.M."/>
        </authorList>
    </citation>
    <scope>NUCLEOTIDE SEQUENCE</scope>
    <source>
        <strain evidence="1">Duluth1</strain>
        <tissue evidence="1">Whole animal</tissue>
    </source>
</reference>
<evidence type="ECO:0000313" key="1">
    <source>
        <dbReference type="EMBL" id="KAH3866203.1"/>
    </source>
</evidence>
<evidence type="ECO:0000313" key="2">
    <source>
        <dbReference type="Proteomes" id="UP000828390"/>
    </source>
</evidence>
<keyword evidence="2" id="KW-1185">Reference proteome</keyword>